<proteinExistence type="predicted"/>
<reference evidence="2" key="1">
    <citation type="submission" date="2020-08" db="EMBL/GenBank/DDBJ databases">
        <title>Multicomponent nature underlies the extraordinary mechanical properties of spider dragline silk.</title>
        <authorList>
            <person name="Kono N."/>
            <person name="Nakamura H."/>
            <person name="Mori M."/>
            <person name="Yoshida Y."/>
            <person name="Ohtoshi R."/>
            <person name="Malay A.D."/>
            <person name="Moran D.A.P."/>
            <person name="Tomita M."/>
            <person name="Numata K."/>
            <person name="Arakawa K."/>
        </authorList>
    </citation>
    <scope>NUCLEOTIDE SEQUENCE</scope>
</reference>
<feature type="region of interest" description="Disordered" evidence="1">
    <location>
        <begin position="46"/>
        <end position="112"/>
    </location>
</feature>
<sequence>MRSASKFKHKFEGPYEVMKVENNNVIIWKGGKPTKVNIDQVQIYHPRESDEGVVQTDGLDNDGSRGEQVETEGSKGLAREFSKKEKWRGKMMSEGSTEYSNKRRREYQRKRR</sequence>
<evidence type="ECO:0000256" key="1">
    <source>
        <dbReference type="SAM" id="MobiDB-lite"/>
    </source>
</evidence>
<feature type="compositionally biased region" description="Basic residues" evidence="1">
    <location>
        <begin position="102"/>
        <end position="112"/>
    </location>
</feature>
<organism evidence="2 3">
    <name type="scientific">Nephila pilipes</name>
    <name type="common">Giant wood spider</name>
    <name type="synonym">Nephila maculata</name>
    <dbReference type="NCBI Taxonomy" id="299642"/>
    <lineage>
        <taxon>Eukaryota</taxon>
        <taxon>Metazoa</taxon>
        <taxon>Ecdysozoa</taxon>
        <taxon>Arthropoda</taxon>
        <taxon>Chelicerata</taxon>
        <taxon>Arachnida</taxon>
        <taxon>Araneae</taxon>
        <taxon>Araneomorphae</taxon>
        <taxon>Entelegynae</taxon>
        <taxon>Araneoidea</taxon>
        <taxon>Nephilidae</taxon>
        <taxon>Nephila</taxon>
    </lineage>
</organism>
<dbReference type="EMBL" id="BMAW01055933">
    <property type="protein sequence ID" value="GFT03543.1"/>
    <property type="molecule type" value="Genomic_DNA"/>
</dbReference>
<dbReference type="AlphaFoldDB" id="A0A8X6NAE9"/>
<name>A0A8X6NAE9_NEPPI</name>
<dbReference type="Proteomes" id="UP000887013">
    <property type="component" value="Unassembled WGS sequence"/>
</dbReference>
<protein>
    <submittedName>
        <fullName evidence="2">Uncharacterized protein</fullName>
    </submittedName>
</protein>
<keyword evidence="3" id="KW-1185">Reference proteome</keyword>
<evidence type="ECO:0000313" key="3">
    <source>
        <dbReference type="Proteomes" id="UP000887013"/>
    </source>
</evidence>
<accession>A0A8X6NAE9</accession>
<comment type="caution">
    <text evidence="2">The sequence shown here is derived from an EMBL/GenBank/DDBJ whole genome shotgun (WGS) entry which is preliminary data.</text>
</comment>
<evidence type="ECO:0000313" key="2">
    <source>
        <dbReference type="EMBL" id="GFT03543.1"/>
    </source>
</evidence>
<gene>
    <name evidence="2" type="ORF">NPIL_203491</name>
</gene>